<name>A0ABR7PQK6_9BURK</name>
<evidence type="ECO:0000313" key="2">
    <source>
        <dbReference type="Proteomes" id="UP000736373"/>
    </source>
</evidence>
<protein>
    <submittedName>
        <fullName evidence="1">Uncharacterized protein</fullName>
    </submittedName>
</protein>
<dbReference type="EMBL" id="VZQQ01000014">
    <property type="protein sequence ID" value="MBC8748527.1"/>
    <property type="molecule type" value="Genomic_DNA"/>
</dbReference>
<keyword evidence="2" id="KW-1185">Reference proteome</keyword>
<proteinExistence type="predicted"/>
<dbReference type="Proteomes" id="UP000736373">
    <property type="component" value="Unassembled WGS sequence"/>
</dbReference>
<comment type="caution">
    <text evidence="1">The sequence shown here is derived from an EMBL/GenBank/DDBJ whole genome shotgun (WGS) entry which is preliminary data.</text>
</comment>
<evidence type="ECO:0000313" key="1">
    <source>
        <dbReference type="EMBL" id="MBC8748527.1"/>
    </source>
</evidence>
<reference evidence="1 2" key="1">
    <citation type="submission" date="2019-09" db="EMBL/GenBank/DDBJ databases">
        <title>Paraburkholderia podalyriae sp. nov., A South African Podalyria-associated rhizobium.</title>
        <authorList>
            <person name="Mavima L."/>
            <person name="Beukes C.W."/>
            <person name="Palmer M."/>
            <person name="De Meyer S.E."/>
            <person name="James E.K."/>
            <person name="Maluk M."/>
            <person name="Avontuur J.R."/>
            <person name="Chan W.Y."/>
            <person name="Venter S.N."/>
            <person name="Steenkamp E.T."/>
        </authorList>
    </citation>
    <scope>NUCLEOTIDE SEQUENCE [LARGE SCALE GENOMIC DNA]</scope>
    <source>
        <strain evidence="1 2">WC7.3b</strain>
    </source>
</reference>
<organism evidence="1 2">
    <name type="scientific">Paraburkholderia podalyriae</name>
    <dbReference type="NCBI Taxonomy" id="1938811"/>
    <lineage>
        <taxon>Bacteria</taxon>
        <taxon>Pseudomonadati</taxon>
        <taxon>Pseudomonadota</taxon>
        <taxon>Betaproteobacteria</taxon>
        <taxon>Burkholderiales</taxon>
        <taxon>Burkholderiaceae</taxon>
        <taxon>Paraburkholderia</taxon>
    </lineage>
</organism>
<gene>
    <name evidence="1" type="ORF">F6X42_18515</name>
</gene>
<sequence length="148" mass="16557">MKTRTKSRAEARAARWLYLAKRAGSPLSSPEFVAAVVARGERRDEEIRQSREEAARAEREKFAGYLSVTATAQGLGVRRTHLFALLESMGWLVRDEVGAKWCAADDALTAGWIVQRGPRSIEWPQLTPEGRHEIALRLGLDPTADRDE</sequence>
<dbReference type="RefSeq" id="WP_187635584.1">
    <property type="nucleotide sequence ID" value="NZ_VZQQ01000014.1"/>
</dbReference>
<accession>A0ABR7PQK6</accession>